<keyword evidence="2" id="KW-1185">Reference proteome</keyword>
<dbReference type="OrthoDB" id="270167at2759"/>
<organism evidence="1 2">
    <name type="scientific">Glonium stellatum</name>
    <dbReference type="NCBI Taxonomy" id="574774"/>
    <lineage>
        <taxon>Eukaryota</taxon>
        <taxon>Fungi</taxon>
        <taxon>Dikarya</taxon>
        <taxon>Ascomycota</taxon>
        <taxon>Pezizomycotina</taxon>
        <taxon>Dothideomycetes</taxon>
        <taxon>Pleosporomycetidae</taxon>
        <taxon>Gloniales</taxon>
        <taxon>Gloniaceae</taxon>
        <taxon>Glonium</taxon>
    </lineage>
</organism>
<sequence length="174" mass="20369">MEDIIDDTRALRGIHTRENFTQEAIRLFTFETDRAKQFSRPVLQCRLRAQSINELADMGDEVSREEIGKKAATMLRHLLGDTTSEKTEIRLRDLRAIFDVDGPCNILTPYDPVLERLPRPEARSMEISWILKDHREQISRRNIRETQETLRTLRKAKGMWAAILYSPLTRYALE</sequence>
<name>A0A8E2F211_9PEZI</name>
<proteinExistence type="predicted"/>
<gene>
    <name evidence="1" type="ORF">AOQ84DRAFT_376237</name>
</gene>
<dbReference type="EMBL" id="KV749539">
    <property type="protein sequence ID" value="OCL09006.1"/>
    <property type="molecule type" value="Genomic_DNA"/>
</dbReference>
<accession>A0A8E2F211</accession>
<dbReference type="AlphaFoldDB" id="A0A8E2F211"/>
<evidence type="ECO:0000313" key="1">
    <source>
        <dbReference type="EMBL" id="OCL09006.1"/>
    </source>
</evidence>
<reference evidence="1 2" key="1">
    <citation type="journal article" date="2016" name="Nat. Commun.">
        <title>Ectomycorrhizal ecology is imprinted in the genome of the dominant symbiotic fungus Cenococcum geophilum.</title>
        <authorList>
            <consortium name="DOE Joint Genome Institute"/>
            <person name="Peter M."/>
            <person name="Kohler A."/>
            <person name="Ohm R.A."/>
            <person name="Kuo A."/>
            <person name="Krutzmann J."/>
            <person name="Morin E."/>
            <person name="Arend M."/>
            <person name="Barry K.W."/>
            <person name="Binder M."/>
            <person name="Choi C."/>
            <person name="Clum A."/>
            <person name="Copeland A."/>
            <person name="Grisel N."/>
            <person name="Haridas S."/>
            <person name="Kipfer T."/>
            <person name="LaButti K."/>
            <person name="Lindquist E."/>
            <person name="Lipzen A."/>
            <person name="Maire R."/>
            <person name="Meier B."/>
            <person name="Mihaltcheva S."/>
            <person name="Molinier V."/>
            <person name="Murat C."/>
            <person name="Poggeler S."/>
            <person name="Quandt C.A."/>
            <person name="Sperisen C."/>
            <person name="Tritt A."/>
            <person name="Tisserant E."/>
            <person name="Crous P.W."/>
            <person name="Henrissat B."/>
            <person name="Nehls U."/>
            <person name="Egli S."/>
            <person name="Spatafora J.W."/>
            <person name="Grigoriev I.V."/>
            <person name="Martin F.M."/>
        </authorList>
    </citation>
    <scope>NUCLEOTIDE SEQUENCE [LARGE SCALE GENOMIC DNA]</scope>
    <source>
        <strain evidence="1 2">CBS 207.34</strain>
    </source>
</reference>
<dbReference type="Proteomes" id="UP000250140">
    <property type="component" value="Unassembled WGS sequence"/>
</dbReference>
<evidence type="ECO:0000313" key="2">
    <source>
        <dbReference type="Proteomes" id="UP000250140"/>
    </source>
</evidence>
<protein>
    <submittedName>
        <fullName evidence="1">Uncharacterized protein</fullName>
    </submittedName>
</protein>